<dbReference type="MEROPS" id="I17.003"/>
<feature type="chain" id="PRO_5001795704" description="WAP domain-containing protein" evidence="2">
    <location>
        <begin position="22"/>
        <end position="711"/>
    </location>
</feature>
<dbReference type="InterPro" id="IPR036084">
    <property type="entry name" value="Ser_inhib-like_sf"/>
</dbReference>
<feature type="domain" description="WAP" evidence="3">
    <location>
        <begin position="470"/>
        <end position="516"/>
    </location>
</feature>
<gene>
    <name evidence="4" type="ORF">M514_08196</name>
</gene>
<dbReference type="AlphaFoldDB" id="A0A085N7A6"/>
<dbReference type="Gene3D" id="4.10.75.10">
    <property type="entry name" value="Elafin-like"/>
    <property type="match status" value="3"/>
</dbReference>
<dbReference type="PANTHER" id="PTHR34150">
    <property type="entry name" value="PROTEIN CBG08832-RELATED"/>
    <property type="match status" value="1"/>
</dbReference>
<dbReference type="CDD" id="cd19941">
    <property type="entry name" value="TIL"/>
    <property type="match status" value="1"/>
</dbReference>
<dbReference type="Proteomes" id="UP000030758">
    <property type="component" value="Unassembled WGS sequence"/>
</dbReference>
<sequence>MEVLLLRLLCILLSMPSLAWTGVCPDGALPIIDCVSNECPGGYQCQQGSCCRVTTLPASRPPSQDSPSTAPVLLRQRNADYGGSSKKPGSCPPLVDYVTASAVTPCQNDFQCQGDWKCCPTASGTFCIETGSSGSRTKHRNAESVMCIVDDECEPPLKCINSRRGRVCAMPMSSKQVCPRNEEIAQCTSSCQTGCFKNDASVTCRDMYCRPGCMCRSGFIRLHHNDWKSPCIPLAKCIEILRNNSPRPGDLDVPENLKLAVSCETSLHCSNGYVCHGGTCVPGWHEIKDPSDCAEPKGKSVSIAQDECATDFDCPKGAQCIQSARGRQCKLSRVATGAAALCPNGRQPSSRCTMNECPSGYSCWNGICCPHDNVKVTNRNSGCPPVRSLSSKGQVYFCDSDTDCFPNENCCPTATGRQCMNTRIISSSIAAVQHRCSDGSRSVQVCYSDLECKNGMLCENGLCCSQKTERSGQCPQMFYQPTDGKMRDHCTSDDECLDLRRKCCPTLSGKRCLFHTAVTDTYSTEEHMCFDGSRPVGPCRLNVCPSGYYCEDGYCCRRRQSYDAVRQNPRCPSLSFMKNLESFPSCISNSSQDLSDACETGSKPLGLVPLHCEDDSRCPSGTRCWSFGLQYFTQLRLDYRDTLVTRKALSDVGVDPDKVLTLDQLYEDRVAGKTFDDWKIVPIAKPPLGSEGDFGFGLVAKEAKSAKQVDS</sequence>
<dbReference type="InterPro" id="IPR006150">
    <property type="entry name" value="Cys_repeat_1"/>
</dbReference>
<evidence type="ECO:0000313" key="4">
    <source>
        <dbReference type="EMBL" id="KFD65352.1"/>
    </source>
</evidence>
<keyword evidence="1" id="KW-0646">Protease inhibitor</keyword>
<dbReference type="GO" id="GO:0004867">
    <property type="term" value="F:serine-type endopeptidase inhibitor activity"/>
    <property type="evidence" value="ECO:0007669"/>
    <property type="project" value="UniProtKB-KW"/>
</dbReference>
<dbReference type="EMBL" id="KL367540">
    <property type="protein sequence ID" value="KFD65352.1"/>
    <property type="molecule type" value="Genomic_DNA"/>
</dbReference>
<dbReference type="Pfam" id="PF00095">
    <property type="entry name" value="WAP"/>
    <property type="match status" value="2"/>
</dbReference>
<accession>A0A085N7A6</accession>
<dbReference type="SUPFAM" id="SSF57567">
    <property type="entry name" value="Serine protease inhibitors"/>
    <property type="match status" value="1"/>
</dbReference>
<name>A0A085N7A6_9BILA</name>
<evidence type="ECO:0000256" key="1">
    <source>
        <dbReference type="ARBA" id="ARBA00022900"/>
    </source>
</evidence>
<keyword evidence="1" id="KW-0722">Serine protease inhibitor</keyword>
<protein>
    <recommendedName>
        <fullName evidence="3">WAP domain-containing protein</fullName>
    </recommendedName>
</protein>
<dbReference type="InterPro" id="IPR036645">
    <property type="entry name" value="Elafin-like_sf"/>
</dbReference>
<organism evidence="4">
    <name type="scientific">Trichuris suis</name>
    <name type="common">pig whipworm</name>
    <dbReference type="NCBI Taxonomy" id="68888"/>
    <lineage>
        <taxon>Eukaryota</taxon>
        <taxon>Metazoa</taxon>
        <taxon>Ecdysozoa</taxon>
        <taxon>Nematoda</taxon>
        <taxon>Enoplea</taxon>
        <taxon>Dorylaimia</taxon>
        <taxon>Trichinellida</taxon>
        <taxon>Trichuridae</taxon>
        <taxon>Trichuris</taxon>
    </lineage>
</organism>
<dbReference type="Gene3D" id="2.10.25.10">
    <property type="entry name" value="Laminin"/>
    <property type="match status" value="1"/>
</dbReference>
<evidence type="ECO:0000259" key="3">
    <source>
        <dbReference type="SMART" id="SM00217"/>
    </source>
</evidence>
<evidence type="ECO:0000256" key="2">
    <source>
        <dbReference type="SAM" id="SignalP"/>
    </source>
</evidence>
<dbReference type="InterPro" id="IPR008197">
    <property type="entry name" value="WAP_dom"/>
</dbReference>
<dbReference type="GO" id="GO:0005576">
    <property type="term" value="C:extracellular region"/>
    <property type="evidence" value="ECO:0007669"/>
    <property type="project" value="InterPro"/>
</dbReference>
<reference evidence="4" key="1">
    <citation type="journal article" date="2014" name="Nat. Genet.">
        <title>Genome and transcriptome of the porcine whipworm Trichuris suis.</title>
        <authorList>
            <person name="Jex A.R."/>
            <person name="Nejsum P."/>
            <person name="Schwarz E.M."/>
            <person name="Hu L."/>
            <person name="Young N.D."/>
            <person name="Hall R.S."/>
            <person name="Korhonen P.K."/>
            <person name="Liao S."/>
            <person name="Thamsborg S."/>
            <person name="Xia J."/>
            <person name="Xu P."/>
            <person name="Wang S."/>
            <person name="Scheerlinck J.P."/>
            <person name="Hofmann A."/>
            <person name="Sternberg P.W."/>
            <person name="Wang J."/>
            <person name="Gasser R.B."/>
        </authorList>
    </citation>
    <scope>NUCLEOTIDE SEQUENCE [LARGE SCALE GENOMIC DNA]</scope>
    <source>
        <strain evidence="4">DCEP-RM93F</strain>
    </source>
</reference>
<proteinExistence type="predicted"/>
<dbReference type="Pfam" id="PF01826">
    <property type="entry name" value="TIL"/>
    <property type="match status" value="1"/>
</dbReference>
<dbReference type="SUPFAM" id="SSF57256">
    <property type="entry name" value="Elafin-like"/>
    <property type="match status" value="3"/>
</dbReference>
<dbReference type="SMART" id="SM00289">
    <property type="entry name" value="WR1"/>
    <property type="match status" value="7"/>
</dbReference>
<dbReference type="SMART" id="SM00217">
    <property type="entry name" value="WAP"/>
    <property type="match status" value="2"/>
</dbReference>
<feature type="domain" description="WAP" evidence="3">
    <location>
        <begin position="87"/>
        <end position="131"/>
    </location>
</feature>
<dbReference type="InterPro" id="IPR002919">
    <property type="entry name" value="TIL_dom"/>
</dbReference>
<feature type="signal peptide" evidence="2">
    <location>
        <begin position="1"/>
        <end position="21"/>
    </location>
</feature>
<keyword evidence="2" id="KW-0732">Signal</keyword>